<accession>A0A8J1UMS7</accession>
<protein>
    <submittedName>
        <fullName evidence="4">Uncharacterized protein</fullName>
    </submittedName>
</protein>
<keyword evidence="2" id="KW-1133">Transmembrane helix</keyword>
<keyword evidence="2" id="KW-0812">Transmembrane</keyword>
<evidence type="ECO:0000313" key="5">
    <source>
        <dbReference type="Proteomes" id="UP000749559"/>
    </source>
</evidence>
<sequence>DNVACTLHVLFILVDFIKVNQNDKISPNCSQPVGFLGGSLFHTVEQCFSLASTVNANVVYILHLKEGDHCKIYKCELNNIEKDWNYSWTKEPTKDAGVTYALPHEYNKRCHNSYFVRKMDIRSKTFSGCYLLSRYQNIKHLRECEAMACNDKANTFNFYNDSEIICETMHCEWNTTLNDYDLKLKPMLNNRTASIYRLSHVSKPCNTLSWNDSVELPFREPNCWPSFSVESFQEKDENLQNFCSFGANTFQNQIAAVSRVTGYRCPSNEEGTDWKYSPIRYDTYKFPSTKWITVPYPGTPNCNSSYIYKMVSHKDQNQMANCSPSKTIQQARDLRQCMIYACELGFNVINYDSSTKSGLKCHLLECHKHHSENYDFEYVTVKQDEKRHKIQVYALQYETNQKPKIGSTLEPPKSAPSETPAQCKKYDPLVTFLKIYSPMSLVAIVLLILVIVYLWNPCPDAKLRNWLRRITKGSHDVELQDGATKTSGQEELNSPIGHNQSDDQHDAPKNQTDLSKDPCDSNKQNGAKNDTGGAQTRTSKDGVAYQRVPSKEDKDNKVNETSQAEKTVIQISKETKAE</sequence>
<feature type="non-terminal residue" evidence="4">
    <location>
        <position position="1"/>
    </location>
</feature>
<keyword evidence="3" id="KW-0732">Signal</keyword>
<feature type="compositionally biased region" description="Polar residues" evidence="1">
    <location>
        <begin position="483"/>
        <end position="499"/>
    </location>
</feature>
<feature type="signal peptide" evidence="3">
    <location>
        <begin position="1"/>
        <end position="21"/>
    </location>
</feature>
<dbReference type="AlphaFoldDB" id="A0A8J1UMS7"/>
<name>A0A8J1UMS7_OWEFU</name>
<proteinExistence type="predicted"/>
<feature type="chain" id="PRO_5043647152" evidence="3">
    <location>
        <begin position="22"/>
        <end position="578"/>
    </location>
</feature>
<feature type="compositionally biased region" description="Polar residues" evidence="1">
    <location>
        <begin position="521"/>
        <end position="537"/>
    </location>
</feature>
<keyword evidence="5" id="KW-1185">Reference proteome</keyword>
<feature type="compositionally biased region" description="Basic and acidic residues" evidence="1">
    <location>
        <begin position="549"/>
        <end position="558"/>
    </location>
</feature>
<organism evidence="4 5">
    <name type="scientific">Owenia fusiformis</name>
    <name type="common">Polychaete worm</name>
    <dbReference type="NCBI Taxonomy" id="6347"/>
    <lineage>
        <taxon>Eukaryota</taxon>
        <taxon>Metazoa</taxon>
        <taxon>Spiralia</taxon>
        <taxon>Lophotrochozoa</taxon>
        <taxon>Annelida</taxon>
        <taxon>Polychaeta</taxon>
        <taxon>Sedentaria</taxon>
        <taxon>Canalipalpata</taxon>
        <taxon>Sabellida</taxon>
        <taxon>Oweniida</taxon>
        <taxon>Oweniidae</taxon>
        <taxon>Owenia</taxon>
    </lineage>
</organism>
<evidence type="ECO:0000256" key="3">
    <source>
        <dbReference type="SAM" id="SignalP"/>
    </source>
</evidence>
<keyword evidence="2" id="KW-0472">Membrane</keyword>
<feature type="compositionally biased region" description="Polar residues" evidence="1">
    <location>
        <begin position="559"/>
        <end position="572"/>
    </location>
</feature>
<evidence type="ECO:0000256" key="1">
    <source>
        <dbReference type="SAM" id="MobiDB-lite"/>
    </source>
</evidence>
<reference evidence="4" key="1">
    <citation type="submission" date="2022-03" db="EMBL/GenBank/DDBJ databases">
        <authorList>
            <person name="Martin C."/>
        </authorList>
    </citation>
    <scope>NUCLEOTIDE SEQUENCE</scope>
</reference>
<evidence type="ECO:0000313" key="4">
    <source>
        <dbReference type="EMBL" id="CAH1792964.1"/>
    </source>
</evidence>
<dbReference type="EMBL" id="CAIIXF020000008">
    <property type="protein sequence ID" value="CAH1792964.1"/>
    <property type="molecule type" value="Genomic_DNA"/>
</dbReference>
<gene>
    <name evidence="4" type="ORF">OFUS_LOCUS17871</name>
</gene>
<feature type="transmembrane region" description="Helical" evidence="2">
    <location>
        <begin position="435"/>
        <end position="455"/>
    </location>
</feature>
<dbReference type="Proteomes" id="UP000749559">
    <property type="component" value="Unassembled WGS sequence"/>
</dbReference>
<feature type="region of interest" description="Disordered" evidence="1">
    <location>
        <begin position="476"/>
        <end position="578"/>
    </location>
</feature>
<comment type="caution">
    <text evidence="4">The sequence shown here is derived from an EMBL/GenBank/DDBJ whole genome shotgun (WGS) entry which is preliminary data.</text>
</comment>
<feature type="compositionally biased region" description="Basic and acidic residues" evidence="1">
    <location>
        <begin position="500"/>
        <end position="520"/>
    </location>
</feature>
<evidence type="ECO:0000256" key="2">
    <source>
        <dbReference type="SAM" id="Phobius"/>
    </source>
</evidence>